<evidence type="ECO:0000313" key="3">
    <source>
        <dbReference type="Proteomes" id="UP001597532"/>
    </source>
</evidence>
<accession>A0ABW5VA45</accession>
<gene>
    <name evidence="2" type="ORF">ACFS1K_02095</name>
</gene>
<dbReference type="EMBL" id="JBHUOK010000004">
    <property type="protein sequence ID" value="MFD2788548.1"/>
    <property type="molecule type" value="Genomic_DNA"/>
</dbReference>
<dbReference type="Proteomes" id="UP001597532">
    <property type="component" value="Unassembled WGS sequence"/>
</dbReference>
<dbReference type="RefSeq" id="WP_251807053.1">
    <property type="nucleotide sequence ID" value="NZ_CP166679.1"/>
</dbReference>
<comment type="caution">
    <text evidence="2">The sequence shown here is derived from an EMBL/GenBank/DDBJ whole genome shotgun (WGS) entry which is preliminary data.</text>
</comment>
<keyword evidence="1" id="KW-0732">Signal</keyword>
<feature type="chain" id="PRO_5046598124" description="Fn3-like domain-containing protein" evidence="1">
    <location>
        <begin position="18"/>
        <end position="261"/>
    </location>
</feature>
<feature type="signal peptide" evidence="1">
    <location>
        <begin position="1"/>
        <end position="17"/>
    </location>
</feature>
<keyword evidence="3" id="KW-1185">Reference proteome</keyword>
<protein>
    <recommendedName>
        <fullName evidence="4">Fn3-like domain-containing protein</fullName>
    </recommendedName>
</protein>
<name>A0ABW5VA45_9FLAO</name>
<proteinExistence type="predicted"/>
<reference evidence="3" key="1">
    <citation type="journal article" date="2019" name="Int. J. Syst. Evol. Microbiol.">
        <title>The Global Catalogue of Microorganisms (GCM) 10K type strain sequencing project: providing services to taxonomists for standard genome sequencing and annotation.</title>
        <authorList>
            <consortium name="The Broad Institute Genomics Platform"/>
            <consortium name="The Broad Institute Genome Sequencing Center for Infectious Disease"/>
            <person name="Wu L."/>
            <person name="Ma J."/>
        </authorList>
    </citation>
    <scope>NUCLEOTIDE SEQUENCE [LARGE SCALE GENOMIC DNA]</scope>
    <source>
        <strain evidence="3">KCTC 52924</strain>
    </source>
</reference>
<evidence type="ECO:0008006" key="4">
    <source>
        <dbReference type="Google" id="ProtNLM"/>
    </source>
</evidence>
<evidence type="ECO:0000256" key="1">
    <source>
        <dbReference type="SAM" id="SignalP"/>
    </source>
</evidence>
<evidence type="ECO:0000313" key="2">
    <source>
        <dbReference type="EMBL" id="MFD2788548.1"/>
    </source>
</evidence>
<sequence length="261" mass="28575">MRNFFLLFVLIVGSVSAQGVSMSPTRLFFTGNPGETVTELVTLHNSSNKDYVLSVNYMDWKREADGNKVYFKPNTLDHSNSSWISTLENNVSVPAGATMEVLVTMQVPEDASTTEVTNSMLFFTQLPTQEDKATSSSTGLGIVTLFEFGLHVYYTPPSNNLKSLEITNIEEITAAASKKAAISITNDGNVINDATVEFELINTETGEEIKLKPISISMMPQSHQMVQFTLPEAISGNYLGVTIIKMAGTSDLRVGEKSFSF</sequence>
<organism evidence="2 3">
    <name type="scientific">Arenibacter antarcticus</name>
    <dbReference type="NCBI Taxonomy" id="2040469"/>
    <lineage>
        <taxon>Bacteria</taxon>
        <taxon>Pseudomonadati</taxon>
        <taxon>Bacteroidota</taxon>
        <taxon>Flavobacteriia</taxon>
        <taxon>Flavobacteriales</taxon>
        <taxon>Flavobacteriaceae</taxon>
        <taxon>Arenibacter</taxon>
    </lineage>
</organism>